<dbReference type="Proteomes" id="UP000199139">
    <property type="component" value="Unassembled WGS sequence"/>
</dbReference>
<dbReference type="Proteomes" id="UP000321773">
    <property type="component" value="Unassembled WGS sequence"/>
</dbReference>
<dbReference type="STRING" id="306541.SAMN05421668_10987"/>
<organism evidence="2 3">
    <name type="scientific">Halolactibacillus miurensis</name>
    <dbReference type="NCBI Taxonomy" id="306541"/>
    <lineage>
        <taxon>Bacteria</taxon>
        <taxon>Bacillati</taxon>
        <taxon>Bacillota</taxon>
        <taxon>Bacilli</taxon>
        <taxon>Bacillales</taxon>
        <taxon>Bacillaceae</taxon>
        <taxon>Halolactibacillus</taxon>
    </lineage>
</organism>
<accession>A0A1I6SIV0</accession>
<dbReference type="EMBL" id="FPAI01000009">
    <property type="protein sequence ID" value="SFS76905.1"/>
    <property type="molecule type" value="Genomic_DNA"/>
</dbReference>
<keyword evidence="4" id="KW-1185">Reference proteome</keyword>
<dbReference type="EMBL" id="BJWJ01000008">
    <property type="protein sequence ID" value="GEM04067.1"/>
    <property type="molecule type" value="Genomic_DNA"/>
</dbReference>
<name>A0A1I6SIV0_9BACI</name>
<reference evidence="2 3" key="1">
    <citation type="submission" date="2016-10" db="EMBL/GenBank/DDBJ databases">
        <authorList>
            <person name="de Groot N.N."/>
        </authorList>
    </citation>
    <scope>NUCLEOTIDE SEQUENCE [LARGE SCALE GENOMIC DNA]</scope>
    <source>
        <strain evidence="2 3">DSM 17074</strain>
    </source>
</reference>
<evidence type="ECO:0000313" key="2">
    <source>
        <dbReference type="EMBL" id="SFS76905.1"/>
    </source>
</evidence>
<protein>
    <submittedName>
        <fullName evidence="2">Uncharacterized protein</fullName>
    </submittedName>
</protein>
<evidence type="ECO:0000313" key="4">
    <source>
        <dbReference type="Proteomes" id="UP000321773"/>
    </source>
</evidence>
<dbReference type="AlphaFoldDB" id="A0A1I6SIV0"/>
<proteinExistence type="predicted"/>
<reference evidence="1 4" key="2">
    <citation type="submission" date="2019-07" db="EMBL/GenBank/DDBJ databases">
        <title>Whole genome shotgun sequence of Halolactibacillus miurensis NBRC 100873.</title>
        <authorList>
            <person name="Hosoyama A."/>
            <person name="Uohara A."/>
            <person name="Ohji S."/>
            <person name="Ichikawa N."/>
        </authorList>
    </citation>
    <scope>NUCLEOTIDE SEQUENCE [LARGE SCALE GENOMIC DNA]</scope>
    <source>
        <strain evidence="1 4">NBRC 100873</strain>
    </source>
</reference>
<gene>
    <name evidence="1" type="primary">yxiS</name>
    <name evidence="1" type="ORF">HMI01_10550</name>
    <name evidence="2" type="ORF">SAMN05421668_10987</name>
</gene>
<evidence type="ECO:0000313" key="3">
    <source>
        <dbReference type="Proteomes" id="UP000199139"/>
    </source>
</evidence>
<evidence type="ECO:0000313" key="1">
    <source>
        <dbReference type="EMBL" id="GEM04067.1"/>
    </source>
</evidence>
<sequence>MDQYDKKAQEEAVIKHYQQQEETMILLFCQWCVNHDLDPATLYQEAYPTQLVPKQLEEINEQTVGKDEGLDVDTALLIDVMSQFSNNDLAFVVNNYDEQLKKKQKK</sequence>
<dbReference type="RefSeq" id="WP_256212405.1">
    <property type="nucleotide sequence ID" value="NZ_FPAI01000009.1"/>
</dbReference>